<name>A0A4Z2HLL8_9TELE</name>
<dbReference type="EMBL" id="SRLO01000231">
    <property type="protein sequence ID" value="TNN65682.1"/>
    <property type="molecule type" value="Genomic_DNA"/>
</dbReference>
<evidence type="ECO:0000313" key="2">
    <source>
        <dbReference type="EMBL" id="TNN65682.1"/>
    </source>
</evidence>
<protein>
    <submittedName>
        <fullName evidence="2">Cathelicidin-B1</fullName>
    </submittedName>
</protein>
<proteinExistence type="predicted"/>
<keyword evidence="3" id="KW-1185">Reference proteome</keyword>
<dbReference type="OrthoDB" id="8964506at2759"/>
<feature type="compositionally biased region" description="Polar residues" evidence="1">
    <location>
        <begin position="35"/>
        <end position="55"/>
    </location>
</feature>
<reference evidence="2 3" key="1">
    <citation type="submission" date="2019-03" db="EMBL/GenBank/DDBJ databases">
        <title>First draft genome of Liparis tanakae, snailfish: a comprehensive survey of snailfish specific genes.</title>
        <authorList>
            <person name="Kim W."/>
            <person name="Song I."/>
            <person name="Jeong J.-H."/>
            <person name="Kim D."/>
            <person name="Kim S."/>
            <person name="Ryu S."/>
            <person name="Song J.Y."/>
            <person name="Lee S.K."/>
        </authorList>
    </citation>
    <scope>NUCLEOTIDE SEQUENCE [LARGE SCALE GENOMIC DNA]</scope>
    <source>
        <tissue evidence="2">Muscle</tissue>
    </source>
</reference>
<sequence>MLNSFHVTHLHRPPGCSRHTERLLRELQLHPSRPPSLQASIPPSLQASRPASLQASIPPGLHPSRPASLQACIPPGLQASIPPSLQASIPPGLQPSRPPSLQASIPPSLQTSIHPQRSGTSINDREEREEAIEGGKEEGRVGVEKEEGEGARICLMWMEKSLVV</sequence>
<dbReference type="AlphaFoldDB" id="A0A4Z2HLL8"/>
<feature type="compositionally biased region" description="Polar residues" evidence="1">
    <location>
        <begin position="99"/>
        <end position="122"/>
    </location>
</feature>
<feature type="compositionally biased region" description="Basic and acidic residues" evidence="1">
    <location>
        <begin position="123"/>
        <end position="147"/>
    </location>
</feature>
<evidence type="ECO:0000313" key="3">
    <source>
        <dbReference type="Proteomes" id="UP000314294"/>
    </source>
</evidence>
<evidence type="ECO:0000256" key="1">
    <source>
        <dbReference type="SAM" id="MobiDB-lite"/>
    </source>
</evidence>
<comment type="caution">
    <text evidence="2">The sequence shown here is derived from an EMBL/GenBank/DDBJ whole genome shotgun (WGS) entry which is preliminary data.</text>
</comment>
<accession>A0A4Z2HLL8</accession>
<gene>
    <name evidence="2" type="primary">CATHB1_1</name>
    <name evidence="2" type="ORF">EYF80_024086</name>
</gene>
<feature type="region of interest" description="Disordered" evidence="1">
    <location>
        <begin position="32"/>
        <end position="147"/>
    </location>
</feature>
<dbReference type="Proteomes" id="UP000314294">
    <property type="component" value="Unassembled WGS sequence"/>
</dbReference>
<organism evidence="2 3">
    <name type="scientific">Liparis tanakae</name>
    <name type="common">Tanaka's snailfish</name>
    <dbReference type="NCBI Taxonomy" id="230148"/>
    <lineage>
        <taxon>Eukaryota</taxon>
        <taxon>Metazoa</taxon>
        <taxon>Chordata</taxon>
        <taxon>Craniata</taxon>
        <taxon>Vertebrata</taxon>
        <taxon>Euteleostomi</taxon>
        <taxon>Actinopterygii</taxon>
        <taxon>Neopterygii</taxon>
        <taxon>Teleostei</taxon>
        <taxon>Neoteleostei</taxon>
        <taxon>Acanthomorphata</taxon>
        <taxon>Eupercaria</taxon>
        <taxon>Perciformes</taxon>
        <taxon>Cottioidei</taxon>
        <taxon>Cottales</taxon>
        <taxon>Liparidae</taxon>
        <taxon>Liparis</taxon>
    </lineage>
</organism>